<evidence type="ECO:0000313" key="12">
    <source>
        <dbReference type="EMBL" id="PPQ84729.1"/>
    </source>
</evidence>
<protein>
    <recommendedName>
        <fullName evidence="3">HECT-type E3 ubiquitin transferase</fullName>
        <ecNumber evidence="3">2.3.2.26</ecNumber>
    </recommendedName>
</protein>
<dbReference type="SUPFAM" id="SSF56204">
    <property type="entry name" value="Hect, E3 ligase catalytic domain"/>
    <property type="match status" value="1"/>
</dbReference>
<evidence type="ECO:0000313" key="13">
    <source>
        <dbReference type="Proteomes" id="UP000284706"/>
    </source>
</evidence>
<evidence type="ECO:0000256" key="2">
    <source>
        <dbReference type="ARBA" id="ARBA00004906"/>
    </source>
</evidence>
<keyword evidence="9" id="KW-0732">Signal</keyword>
<keyword evidence="6 7" id="KW-0833">Ubl conjugation pathway</keyword>
<dbReference type="GO" id="GO:0005737">
    <property type="term" value="C:cytoplasm"/>
    <property type="evidence" value="ECO:0007669"/>
    <property type="project" value="TreeGrafter"/>
</dbReference>
<evidence type="ECO:0000256" key="9">
    <source>
        <dbReference type="SAM" id="SignalP"/>
    </source>
</evidence>
<evidence type="ECO:0000256" key="5">
    <source>
        <dbReference type="ARBA" id="ARBA00022737"/>
    </source>
</evidence>
<dbReference type="Gene3D" id="3.30.2410.10">
    <property type="entry name" value="Hect, E3 ligase catalytic domain"/>
    <property type="match status" value="1"/>
</dbReference>
<dbReference type="CDD" id="cd00201">
    <property type="entry name" value="WW"/>
    <property type="match status" value="3"/>
</dbReference>
<dbReference type="Gene3D" id="3.90.1750.10">
    <property type="entry name" value="Hect, E3 ligase catalytic domains"/>
    <property type="match status" value="1"/>
</dbReference>
<comment type="caution">
    <text evidence="12">The sequence shown here is derived from an EMBL/GenBank/DDBJ whole genome shotgun (WGS) entry which is preliminary data.</text>
</comment>
<feature type="domain" description="HECT" evidence="11">
    <location>
        <begin position="514"/>
        <end position="878"/>
    </location>
</feature>
<feature type="signal peptide" evidence="9">
    <location>
        <begin position="1"/>
        <end position="21"/>
    </location>
</feature>
<dbReference type="GO" id="GO:0061630">
    <property type="term" value="F:ubiquitin protein ligase activity"/>
    <property type="evidence" value="ECO:0007669"/>
    <property type="project" value="UniProtKB-EC"/>
</dbReference>
<accession>A0A409X200</accession>
<dbReference type="SMART" id="SM00119">
    <property type="entry name" value="HECTc"/>
    <property type="match status" value="1"/>
</dbReference>
<evidence type="ECO:0000256" key="4">
    <source>
        <dbReference type="ARBA" id="ARBA00022679"/>
    </source>
</evidence>
<dbReference type="Pfam" id="PF00397">
    <property type="entry name" value="WW"/>
    <property type="match status" value="3"/>
</dbReference>
<feature type="region of interest" description="Disordered" evidence="8">
    <location>
        <begin position="46"/>
        <end position="74"/>
    </location>
</feature>
<dbReference type="Gene3D" id="2.20.70.10">
    <property type="match status" value="2"/>
</dbReference>
<keyword evidence="5" id="KW-0677">Repeat</keyword>
<name>A0A409X200_9AGAR</name>
<dbReference type="SUPFAM" id="SSF51045">
    <property type="entry name" value="WW domain"/>
    <property type="match status" value="3"/>
</dbReference>
<feature type="compositionally biased region" description="Polar residues" evidence="8">
    <location>
        <begin position="312"/>
        <end position="322"/>
    </location>
</feature>
<dbReference type="Proteomes" id="UP000284706">
    <property type="component" value="Unassembled WGS sequence"/>
</dbReference>
<comment type="caution">
    <text evidence="7">Lacks conserved residue(s) required for the propagation of feature annotation.</text>
</comment>
<dbReference type="SMART" id="SM00456">
    <property type="entry name" value="WW"/>
    <property type="match status" value="3"/>
</dbReference>
<dbReference type="EMBL" id="NHYE01004420">
    <property type="protein sequence ID" value="PPQ84729.1"/>
    <property type="molecule type" value="Genomic_DNA"/>
</dbReference>
<dbReference type="InterPro" id="IPR000569">
    <property type="entry name" value="HECT_dom"/>
</dbReference>
<dbReference type="OrthoDB" id="3045089at2759"/>
<dbReference type="PROSITE" id="PS50020">
    <property type="entry name" value="WW_DOMAIN_2"/>
    <property type="match status" value="3"/>
</dbReference>
<gene>
    <name evidence="12" type="ORF">CVT26_014610</name>
</gene>
<dbReference type="PANTHER" id="PTHR11254">
    <property type="entry name" value="HECT DOMAIN UBIQUITIN-PROTEIN LIGASE"/>
    <property type="match status" value="1"/>
</dbReference>
<dbReference type="PROSITE" id="PS01159">
    <property type="entry name" value="WW_DOMAIN_1"/>
    <property type="match status" value="3"/>
</dbReference>
<dbReference type="Gene3D" id="3.30.2160.10">
    <property type="entry name" value="Hect, E3 ligase catalytic domain"/>
    <property type="match status" value="1"/>
</dbReference>
<dbReference type="InterPro" id="IPR035983">
    <property type="entry name" value="Hect_E3_ubiquitin_ligase"/>
</dbReference>
<evidence type="ECO:0000259" key="10">
    <source>
        <dbReference type="PROSITE" id="PS50020"/>
    </source>
</evidence>
<dbReference type="GO" id="GO:0006511">
    <property type="term" value="P:ubiquitin-dependent protein catabolic process"/>
    <property type="evidence" value="ECO:0007669"/>
    <property type="project" value="TreeGrafter"/>
</dbReference>
<dbReference type="InterPro" id="IPR036020">
    <property type="entry name" value="WW_dom_sf"/>
</dbReference>
<dbReference type="PROSITE" id="PS50237">
    <property type="entry name" value="HECT"/>
    <property type="match status" value="1"/>
</dbReference>
<organism evidence="12 13">
    <name type="scientific">Gymnopilus dilepis</name>
    <dbReference type="NCBI Taxonomy" id="231916"/>
    <lineage>
        <taxon>Eukaryota</taxon>
        <taxon>Fungi</taxon>
        <taxon>Dikarya</taxon>
        <taxon>Basidiomycota</taxon>
        <taxon>Agaricomycotina</taxon>
        <taxon>Agaricomycetes</taxon>
        <taxon>Agaricomycetidae</taxon>
        <taxon>Agaricales</taxon>
        <taxon>Agaricineae</taxon>
        <taxon>Hymenogastraceae</taxon>
        <taxon>Gymnopilus</taxon>
    </lineage>
</organism>
<feature type="region of interest" description="Disordered" evidence="8">
    <location>
        <begin position="311"/>
        <end position="349"/>
    </location>
</feature>
<dbReference type="UniPathway" id="UPA00143"/>
<keyword evidence="4" id="KW-0808">Transferase</keyword>
<evidence type="ECO:0000256" key="7">
    <source>
        <dbReference type="PROSITE-ProRule" id="PRU00104"/>
    </source>
</evidence>
<dbReference type="EC" id="2.3.2.26" evidence="3"/>
<dbReference type="STRING" id="231916.A0A409X200"/>
<dbReference type="AlphaFoldDB" id="A0A409X200"/>
<proteinExistence type="predicted"/>
<comment type="catalytic activity">
    <reaction evidence="1">
        <text>S-ubiquitinyl-[E2 ubiquitin-conjugating enzyme]-L-cysteine + [acceptor protein]-L-lysine = [E2 ubiquitin-conjugating enzyme]-L-cysteine + N(6)-ubiquitinyl-[acceptor protein]-L-lysine.</text>
        <dbReference type="EC" id="2.3.2.26"/>
    </reaction>
</comment>
<comment type="pathway">
    <text evidence="2">Protein modification; protein ubiquitination.</text>
</comment>
<evidence type="ECO:0000256" key="3">
    <source>
        <dbReference type="ARBA" id="ARBA00012485"/>
    </source>
</evidence>
<feature type="chain" id="PRO_5019510781" description="HECT-type E3 ubiquitin transferase" evidence="9">
    <location>
        <begin position="22"/>
        <end position="878"/>
    </location>
</feature>
<dbReference type="Pfam" id="PF00632">
    <property type="entry name" value="HECT"/>
    <property type="match status" value="1"/>
</dbReference>
<sequence>MRAFVSLFVPALSLLSAGVNAATISGGLLSRESDGLVARRQFHNADFNSDSESHPHHHAGHDHKEDSLSRRQEVPSLDDASDLFDTSKVNLDLADALARRQLPTSAVGGLAAQATTAVGSTPVGSVLGSASSASSSAARRQADTVTSLASQVLEDTPAAGVVGGTASTTARRQLSLDALPISADSITGATSRRQVPSVPDPSSLVPAGIPPALPVDIPVVGSGTTTARDLKDVAQEDIAEADEDLNKDLKEVPESFDVLSGYPDLSNDSESDVKEKRQTTNLTAIQESVVNQELVDFEMPFSFPAVRRKPVSSASPQSLGVNSQPSPPSSTSSKRDNVDGPPDTLPRGWECRLDAKGRKYYVDHNSRTTTWVRPAADGTTPYPEDAPLPGGWEWRLDHKGRKYFLNHNTRTTTWLRPPPLDLATRDLGPLPEGWDIRILPGNKATYFVDHNTRTTTWEDPRVTPYPKDPISVFRRKLLYLHRMQRQEIRPGIVDITVRRSHIVQDSLDAVNNSPSSELRRRPRIKFKGEALTARTVASIQREWLELLLEELYSPDFGLFVKDEITSKLKISSTSSSVPNYIDYFKFLGRVHGLAIFHGFLMDPELVPLFYSILVSPVYKTSDSEKITLLDSVGKVLSRGDGKTFFNTTKLVDRRTGKRFSLEVKVLDEGPFEFIKDEDELELLDAIAFHSCPSDSILQLRIFMDGFWEVVRRRDIFVGYSQAEFEKLLGGVSRLDRDACSTYAEEESSGSNLNSDTHSEWFWKIVQSWSKDRQDALFFYVTGLKRVPATDQIKVIKAPDGEIQRVTVLGNVERTVPEKYDDTPEHILFIPPFDSYEEMEGNLLSLIHDCSWDNTIVSDLDVPRDASADVRMTSGSKGF</sequence>
<reference evidence="12 13" key="1">
    <citation type="journal article" date="2018" name="Evol. Lett.">
        <title>Horizontal gene cluster transfer increased hallucinogenic mushroom diversity.</title>
        <authorList>
            <person name="Reynolds H.T."/>
            <person name="Vijayakumar V."/>
            <person name="Gluck-Thaler E."/>
            <person name="Korotkin H.B."/>
            <person name="Matheny P.B."/>
            <person name="Slot J.C."/>
        </authorList>
    </citation>
    <scope>NUCLEOTIDE SEQUENCE [LARGE SCALE GENOMIC DNA]</scope>
    <source>
        <strain evidence="12 13">SRW20</strain>
    </source>
</reference>
<evidence type="ECO:0000256" key="1">
    <source>
        <dbReference type="ARBA" id="ARBA00000885"/>
    </source>
</evidence>
<evidence type="ECO:0000259" key="11">
    <source>
        <dbReference type="PROSITE" id="PS50237"/>
    </source>
</evidence>
<dbReference type="InterPro" id="IPR050409">
    <property type="entry name" value="E3_ubiq-protein_ligase"/>
</dbReference>
<feature type="domain" description="WW" evidence="10">
    <location>
        <begin position="386"/>
        <end position="419"/>
    </location>
</feature>
<dbReference type="GO" id="GO:0016567">
    <property type="term" value="P:protein ubiquitination"/>
    <property type="evidence" value="ECO:0007669"/>
    <property type="project" value="UniProtKB-UniPathway"/>
</dbReference>
<dbReference type="InterPro" id="IPR001202">
    <property type="entry name" value="WW_dom"/>
</dbReference>
<feature type="compositionally biased region" description="Basic and acidic residues" evidence="8">
    <location>
        <begin position="62"/>
        <end position="73"/>
    </location>
</feature>
<feature type="domain" description="WW" evidence="10">
    <location>
        <begin position="428"/>
        <end position="462"/>
    </location>
</feature>
<evidence type="ECO:0000256" key="6">
    <source>
        <dbReference type="ARBA" id="ARBA00022786"/>
    </source>
</evidence>
<keyword evidence="13" id="KW-1185">Reference proteome</keyword>
<dbReference type="InParanoid" id="A0A409X200"/>
<evidence type="ECO:0000256" key="8">
    <source>
        <dbReference type="SAM" id="MobiDB-lite"/>
    </source>
</evidence>
<feature type="domain" description="WW" evidence="10">
    <location>
        <begin position="343"/>
        <end position="376"/>
    </location>
</feature>
<dbReference type="PANTHER" id="PTHR11254:SF440">
    <property type="entry name" value="E3 UBIQUITIN-PROTEIN LIGASE NEDD-4"/>
    <property type="match status" value="1"/>
</dbReference>